<dbReference type="Proteomes" id="UP000244811">
    <property type="component" value="Chromosome 2"/>
</dbReference>
<dbReference type="InterPro" id="IPR001849">
    <property type="entry name" value="PH_domain"/>
</dbReference>
<evidence type="ECO:0000256" key="1">
    <source>
        <dbReference type="SAM" id="MobiDB-lite"/>
    </source>
</evidence>
<reference evidence="3" key="1">
    <citation type="submission" date="2022-07" db="EMBL/GenBank/DDBJ databases">
        <title>Evaluation of T. orientalis genome assembly methods using nanopore sequencing and analysis of variation between genomes.</title>
        <authorList>
            <person name="Yam J."/>
            <person name="Micallef M.L."/>
            <person name="Liu M."/>
            <person name="Djordjevic S.P."/>
            <person name="Bogema D.R."/>
            <person name="Jenkins C."/>
        </authorList>
    </citation>
    <scope>NUCLEOTIDE SEQUENCE</scope>
    <source>
        <strain evidence="3">Goon Nure</strain>
    </source>
</reference>
<dbReference type="AlphaFoldDB" id="A0A976XJF5"/>
<dbReference type="Pfam" id="PF16457">
    <property type="entry name" value="PH_12"/>
    <property type="match status" value="1"/>
</dbReference>
<name>A0A976XJF5_THEOR</name>
<sequence length="167" mass="18913">MDNEAINSTYIQNMNANNDGMHVLKKNLFNKAVLKSCTLRIEDNSLLFKIKSSPFKLPLKEITRLHFGEESHSYQIHNKKRFSGNKPSCYFTIYTQSNKNINMYCDNEHNIKAWRNGLNRVLLKQNAENILAGDAPTVPAANVVSQNADHDATTSEQINRGGQDTVD</sequence>
<dbReference type="EMBL" id="CP056071">
    <property type="protein sequence ID" value="UVC50026.1"/>
    <property type="molecule type" value="Genomic_DNA"/>
</dbReference>
<proteinExistence type="predicted"/>
<dbReference type="InterPro" id="IPR011993">
    <property type="entry name" value="PH-like_dom_sf"/>
</dbReference>
<organism evidence="3 4">
    <name type="scientific">Theileria orientalis</name>
    <dbReference type="NCBI Taxonomy" id="68886"/>
    <lineage>
        <taxon>Eukaryota</taxon>
        <taxon>Sar</taxon>
        <taxon>Alveolata</taxon>
        <taxon>Apicomplexa</taxon>
        <taxon>Aconoidasida</taxon>
        <taxon>Piroplasmida</taxon>
        <taxon>Theileriidae</taxon>
        <taxon>Theileria</taxon>
    </lineage>
</organism>
<dbReference type="SUPFAM" id="SSF50729">
    <property type="entry name" value="PH domain-like"/>
    <property type="match status" value="1"/>
</dbReference>
<feature type="compositionally biased region" description="Polar residues" evidence="1">
    <location>
        <begin position="154"/>
        <end position="167"/>
    </location>
</feature>
<gene>
    <name evidence="3" type="ORF">MACK_003649</name>
</gene>
<evidence type="ECO:0000313" key="3">
    <source>
        <dbReference type="EMBL" id="UVC50026.1"/>
    </source>
</evidence>
<dbReference type="Gene3D" id="2.30.29.30">
    <property type="entry name" value="Pleckstrin-homology domain (PH domain)/Phosphotyrosine-binding domain (PTB)"/>
    <property type="match status" value="1"/>
</dbReference>
<evidence type="ECO:0000259" key="2">
    <source>
        <dbReference type="Pfam" id="PF16457"/>
    </source>
</evidence>
<accession>A0A976XJF5</accession>
<feature type="region of interest" description="Disordered" evidence="1">
    <location>
        <begin position="148"/>
        <end position="167"/>
    </location>
</feature>
<protein>
    <recommendedName>
        <fullName evidence="2">PH domain-containing protein</fullName>
    </recommendedName>
</protein>
<feature type="domain" description="PH" evidence="2">
    <location>
        <begin position="49"/>
        <end position="119"/>
    </location>
</feature>
<evidence type="ECO:0000313" key="4">
    <source>
        <dbReference type="Proteomes" id="UP000244811"/>
    </source>
</evidence>